<proteinExistence type="predicted"/>
<organism evidence="1 2">
    <name type="scientific">Ladona fulva</name>
    <name type="common">Scarce chaser dragonfly</name>
    <name type="synonym">Libellula fulva</name>
    <dbReference type="NCBI Taxonomy" id="123851"/>
    <lineage>
        <taxon>Eukaryota</taxon>
        <taxon>Metazoa</taxon>
        <taxon>Ecdysozoa</taxon>
        <taxon>Arthropoda</taxon>
        <taxon>Hexapoda</taxon>
        <taxon>Insecta</taxon>
        <taxon>Pterygota</taxon>
        <taxon>Palaeoptera</taxon>
        <taxon>Odonata</taxon>
        <taxon>Epiprocta</taxon>
        <taxon>Anisoptera</taxon>
        <taxon>Libelluloidea</taxon>
        <taxon>Libellulidae</taxon>
        <taxon>Ladona</taxon>
    </lineage>
</organism>
<dbReference type="AlphaFoldDB" id="A0A8K0K7R0"/>
<name>A0A8K0K7R0_LADFU</name>
<evidence type="ECO:0000313" key="2">
    <source>
        <dbReference type="Proteomes" id="UP000792457"/>
    </source>
</evidence>
<comment type="caution">
    <text evidence="1">The sequence shown here is derived from an EMBL/GenBank/DDBJ whole genome shotgun (WGS) entry which is preliminary data.</text>
</comment>
<keyword evidence="2" id="KW-1185">Reference proteome</keyword>
<reference evidence="1" key="1">
    <citation type="submission" date="2013-04" db="EMBL/GenBank/DDBJ databases">
        <authorList>
            <person name="Qu J."/>
            <person name="Murali S.C."/>
            <person name="Bandaranaike D."/>
            <person name="Bellair M."/>
            <person name="Blankenburg K."/>
            <person name="Chao H."/>
            <person name="Dinh H."/>
            <person name="Doddapaneni H."/>
            <person name="Downs B."/>
            <person name="Dugan-Rocha S."/>
            <person name="Elkadiri S."/>
            <person name="Gnanaolivu R.D."/>
            <person name="Hernandez B."/>
            <person name="Javaid M."/>
            <person name="Jayaseelan J.C."/>
            <person name="Lee S."/>
            <person name="Li M."/>
            <person name="Ming W."/>
            <person name="Munidasa M."/>
            <person name="Muniz J."/>
            <person name="Nguyen L."/>
            <person name="Ongeri F."/>
            <person name="Osuji N."/>
            <person name="Pu L.-L."/>
            <person name="Puazo M."/>
            <person name="Qu C."/>
            <person name="Quiroz J."/>
            <person name="Raj R."/>
            <person name="Weissenberger G."/>
            <person name="Xin Y."/>
            <person name="Zou X."/>
            <person name="Han Y."/>
            <person name="Richards S."/>
            <person name="Worley K."/>
            <person name="Muzny D."/>
            <person name="Gibbs R."/>
        </authorList>
    </citation>
    <scope>NUCLEOTIDE SEQUENCE</scope>
    <source>
        <strain evidence="1">Sampled in the wild</strain>
    </source>
</reference>
<dbReference type="EMBL" id="KZ308418">
    <property type="protein sequence ID" value="KAG8229241.1"/>
    <property type="molecule type" value="Genomic_DNA"/>
</dbReference>
<dbReference type="Proteomes" id="UP000792457">
    <property type="component" value="Unassembled WGS sequence"/>
</dbReference>
<feature type="non-terminal residue" evidence="1">
    <location>
        <position position="90"/>
    </location>
</feature>
<reference evidence="1" key="2">
    <citation type="submission" date="2017-10" db="EMBL/GenBank/DDBJ databases">
        <title>Ladona fulva Genome sequencing and assembly.</title>
        <authorList>
            <person name="Murali S."/>
            <person name="Richards S."/>
            <person name="Bandaranaike D."/>
            <person name="Bellair M."/>
            <person name="Blankenburg K."/>
            <person name="Chao H."/>
            <person name="Dinh H."/>
            <person name="Doddapaneni H."/>
            <person name="Dugan-Rocha S."/>
            <person name="Elkadiri S."/>
            <person name="Gnanaolivu R."/>
            <person name="Hernandez B."/>
            <person name="Skinner E."/>
            <person name="Javaid M."/>
            <person name="Lee S."/>
            <person name="Li M."/>
            <person name="Ming W."/>
            <person name="Munidasa M."/>
            <person name="Muniz J."/>
            <person name="Nguyen L."/>
            <person name="Hughes D."/>
            <person name="Osuji N."/>
            <person name="Pu L.-L."/>
            <person name="Puazo M."/>
            <person name="Qu C."/>
            <person name="Quiroz J."/>
            <person name="Raj R."/>
            <person name="Weissenberger G."/>
            <person name="Xin Y."/>
            <person name="Zou X."/>
            <person name="Han Y."/>
            <person name="Worley K."/>
            <person name="Muzny D."/>
            <person name="Gibbs R."/>
        </authorList>
    </citation>
    <scope>NUCLEOTIDE SEQUENCE</scope>
    <source>
        <strain evidence="1">Sampled in the wild</strain>
    </source>
</reference>
<protein>
    <submittedName>
        <fullName evidence="1">Uncharacterized protein</fullName>
    </submittedName>
</protein>
<accession>A0A8K0K7R0</accession>
<sequence length="90" mass="10763">CQKYVFTRRKRFSEGREDVGDYECPERRCISRTEENLEKYNCRLGFRMITKFVNIDEDIAWKIFREDLSMTKVCAKMSPRILAPAEKTSQ</sequence>
<evidence type="ECO:0000313" key="1">
    <source>
        <dbReference type="EMBL" id="KAG8229241.1"/>
    </source>
</evidence>
<gene>
    <name evidence="1" type="ORF">J437_LFUL007927</name>
</gene>